<dbReference type="PRINTS" id="PR00237">
    <property type="entry name" value="GPCRRHODOPSN"/>
</dbReference>
<evidence type="ECO:0000259" key="12">
    <source>
        <dbReference type="PROSITE" id="PS50262"/>
    </source>
</evidence>
<comment type="caution">
    <text evidence="10">Lacks conserved residue(s) required for the propagation of feature annotation.</text>
</comment>
<keyword evidence="3 10" id="KW-0812">Transmembrane</keyword>
<feature type="region of interest" description="Disordered" evidence="11">
    <location>
        <begin position="357"/>
        <end position="405"/>
    </location>
</feature>
<evidence type="ECO:0000256" key="11">
    <source>
        <dbReference type="SAM" id="MobiDB-lite"/>
    </source>
</evidence>
<keyword evidence="8 10" id="KW-0325">Glycoprotein</keyword>
<feature type="transmembrane region" description="Helical" evidence="10">
    <location>
        <begin position="442"/>
        <end position="466"/>
    </location>
</feature>
<comment type="subcellular location">
    <subcellularLocation>
        <location evidence="1 10">Cell membrane</location>
        <topology evidence="1 10">Multi-pass membrane protein</topology>
    </subcellularLocation>
</comment>
<dbReference type="PANTHER" id="PTHR24241:SF161">
    <property type="entry name" value="G-PROTEIN COUPLED RECEPTORS FAMILY 1 PROFILE DOMAIN-CONTAINING PROTEIN"/>
    <property type="match status" value="1"/>
</dbReference>
<evidence type="ECO:0000256" key="3">
    <source>
        <dbReference type="ARBA" id="ARBA00022692"/>
    </source>
</evidence>
<evidence type="ECO:0000256" key="9">
    <source>
        <dbReference type="ARBA" id="ARBA00023224"/>
    </source>
</evidence>
<dbReference type="InterPro" id="IPR000276">
    <property type="entry name" value="GPCR_Rhodpsn"/>
</dbReference>
<feature type="region of interest" description="Disordered" evidence="11">
    <location>
        <begin position="292"/>
        <end position="323"/>
    </location>
</feature>
<evidence type="ECO:0000256" key="4">
    <source>
        <dbReference type="ARBA" id="ARBA00022989"/>
    </source>
</evidence>
<keyword evidence="7 10" id="KW-0675">Receptor</keyword>
<feature type="domain" description="G-protein coupled receptors family 1 profile" evidence="12">
    <location>
        <begin position="75"/>
        <end position="486"/>
    </location>
</feature>
<proteinExistence type="inferred from homology"/>
<dbReference type="Pfam" id="PF00001">
    <property type="entry name" value="7tm_1"/>
    <property type="match status" value="1"/>
</dbReference>
<evidence type="ECO:0000256" key="8">
    <source>
        <dbReference type="ARBA" id="ARBA00023180"/>
    </source>
</evidence>
<feature type="transmembrane region" description="Helical" evidence="10">
    <location>
        <begin position="223"/>
        <end position="245"/>
    </location>
</feature>
<evidence type="ECO:0000313" key="14">
    <source>
        <dbReference type="Proteomes" id="UP000735302"/>
    </source>
</evidence>
<dbReference type="PANTHER" id="PTHR24241">
    <property type="entry name" value="NEUROPEPTIDE RECEPTOR-RELATED G-PROTEIN COUPLED RECEPTOR"/>
    <property type="match status" value="1"/>
</dbReference>
<evidence type="ECO:0000256" key="6">
    <source>
        <dbReference type="ARBA" id="ARBA00023136"/>
    </source>
</evidence>
<evidence type="ECO:0000256" key="5">
    <source>
        <dbReference type="ARBA" id="ARBA00023040"/>
    </source>
</evidence>
<keyword evidence="2" id="KW-1003">Cell membrane</keyword>
<feature type="transmembrane region" description="Helical" evidence="10">
    <location>
        <begin position="175"/>
        <end position="197"/>
    </location>
</feature>
<dbReference type="InterPro" id="IPR001817">
    <property type="entry name" value="Vasoprsn_rcpt"/>
</dbReference>
<organism evidence="13 14">
    <name type="scientific">Plakobranchus ocellatus</name>
    <dbReference type="NCBI Taxonomy" id="259542"/>
    <lineage>
        <taxon>Eukaryota</taxon>
        <taxon>Metazoa</taxon>
        <taxon>Spiralia</taxon>
        <taxon>Lophotrochozoa</taxon>
        <taxon>Mollusca</taxon>
        <taxon>Gastropoda</taxon>
        <taxon>Heterobranchia</taxon>
        <taxon>Euthyneura</taxon>
        <taxon>Panpulmonata</taxon>
        <taxon>Sacoglossa</taxon>
        <taxon>Placobranchoidea</taxon>
        <taxon>Plakobranchidae</taxon>
        <taxon>Plakobranchus</taxon>
    </lineage>
</organism>
<dbReference type="Proteomes" id="UP000735302">
    <property type="component" value="Unassembled WGS sequence"/>
</dbReference>
<dbReference type="GO" id="GO:0005000">
    <property type="term" value="F:vasopressin receptor activity"/>
    <property type="evidence" value="ECO:0007669"/>
    <property type="project" value="InterPro"/>
</dbReference>
<dbReference type="SUPFAM" id="SSF81321">
    <property type="entry name" value="Family A G protein-coupled receptor-like"/>
    <property type="match status" value="1"/>
</dbReference>
<keyword evidence="9 10" id="KW-0807">Transducer</keyword>
<dbReference type="GO" id="GO:0032870">
    <property type="term" value="P:cellular response to hormone stimulus"/>
    <property type="evidence" value="ECO:0007669"/>
    <property type="project" value="TreeGrafter"/>
</dbReference>
<dbReference type="GO" id="GO:0042277">
    <property type="term" value="F:peptide binding"/>
    <property type="evidence" value="ECO:0007669"/>
    <property type="project" value="TreeGrafter"/>
</dbReference>
<dbReference type="InterPro" id="IPR017452">
    <property type="entry name" value="GPCR_Rhodpsn_7TM"/>
</dbReference>
<gene>
    <name evidence="13" type="ORF">PoB_001847400</name>
</gene>
<reference evidence="13 14" key="1">
    <citation type="journal article" date="2021" name="Elife">
        <title>Chloroplast acquisition without the gene transfer in kleptoplastic sea slugs, Plakobranchus ocellatus.</title>
        <authorList>
            <person name="Maeda T."/>
            <person name="Takahashi S."/>
            <person name="Yoshida T."/>
            <person name="Shimamura S."/>
            <person name="Takaki Y."/>
            <person name="Nagai Y."/>
            <person name="Toyoda A."/>
            <person name="Suzuki Y."/>
            <person name="Arimoto A."/>
            <person name="Ishii H."/>
            <person name="Satoh N."/>
            <person name="Nishiyama T."/>
            <person name="Hasebe M."/>
            <person name="Maruyama T."/>
            <person name="Minagawa J."/>
            <person name="Obokata J."/>
            <person name="Shigenobu S."/>
        </authorList>
    </citation>
    <scope>NUCLEOTIDE SEQUENCE [LARGE SCALE GENOMIC DNA]</scope>
</reference>
<feature type="compositionally biased region" description="Basic and acidic residues" evidence="11">
    <location>
        <begin position="369"/>
        <end position="387"/>
    </location>
</feature>
<dbReference type="EMBL" id="BLXT01002201">
    <property type="protein sequence ID" value="GFN91968.1"/>
    <property type="molecule type" value="Genomic_DNA"/>
</dbReference>
<dbReference type="PROSITE" id="PS50262">
    <property type="entry name" value="G_PROTEIN_RECEP_F1_2"/>
    <property type="match status" value="1"/>
</dbReference>
<name>A0AAV3ZC78_9GAST</name>
<evidence type="ECO:0000313" key="13">
    <source>
        <dbReference type="EMBL" id="GFN91968.1"/>
    </source>
</evidence>
<feature type="compositionally biased region" description="Low complexity" evidence="11">
    <location>
        <begin position="298"/>
        <end position="309"/>
    </location>
</feature>
<dbReference type="AlphaFoldDB" id="A0AAV3ZC78"/>
<keyword evidence="6 10" id="KW-0472">Membrane</keyword>
<keyword evidence="5 10" id="KW-0297">G-protein coupled receptor</keyword>
<protein>
    <submittedName>
        <fullName evidence="13">Conopressin receptor 2</fullName>
    </submittedName>
</protein>
<evidence type="ECO:0000256" key="10">
    <source>
        <dbReference type="RuleBase" id="RU046427"/>
    </source>
</evidence>
<feature type="transmembrane region" description="Helical" evidence="10">
    <location>
        <begin position="96"/>
        <end position="113"/>
    </location>
</feature>
<comment type="caution">
    <text evidence="13">The sequence shown here is derived from an EMBL/GenBank/DDBJ whole genome shotgun (WGS) entry which is preliminary data.</text>
</comment>
<evidence type="ECO:0000256" key="1">
    <source>
        <dbReference type="ARBA" id="ARBA00004651"/>
    </source>
</evidence>
<comment type="similarity">
    <text evidence="10">Belongs to the G-protein coupled receptor 1 family. Vasopressin/oxytocin receptor subfamily.</text>
</comment>
<evidence type="ECO:0000256" key="2">
    <source>
        <dbReference type="ARBA" id="ARBA00022475"/>
    </source>
</evidence>
<feature type="transmembrane region" description="Helical" evidence="10">
    <location>
        <begin position="133"/>
        <end position="154"/>
    </location>
</feature>
<dbReference type="GO" id="GO:0005886">
    <property type="term" value="C:plasma membrane"/>
    <property type="evidence" value="ECO:0007669"/>
    <property type="project" value="UniProtKB-SubCell"/>
</dbReference>
<feature type="transmembrane region" description="Helical" evidence="10">
    <location>
        <begin position="62"/>
        <end position="84"/>
    </location>
</feature>
<dbReference type="PRINTS" id="PR00896">
    <property type="entry name" value="VASOPRESSINR"/>
</dbReference>
<keyword evidence="14" id="KW-1185">Reference proteome</keyword>
<dbReference type="CDD" id="cd15196">
    <property type="entry name" value="7tmA_Vasopressin_Oxytocin"/>
    <property type="match status" value="1"/>
</dbReference>
<feature type="compositionally biased region" description="Basic and acidic residues" evidence="11">
    <location>
        <begin position="310"/>
        <end position="321"/>
    </location>
</feature>
<accession>A0AAV3ZC78</accession>
<keyword evidence="4 10" id="KW-1133">Transmembrane helix</keyword>
<evidence type="ECO:0000256" key="7">
    <source>
        <dbReference type="ARBA" id="ARBA00023170"/>
    </source>
</evidence>
<sequence length="486" mass="53892">MDKPERHVLLSNVPGSGVLVTNRSSAPLVEEYHTPQLRELDVGNITNTTSAQRDESLARLEILVQIVILVLALLGNSCVLTALARRGKAGSRMHMFIFHLSIADLLVAIFNILPQLIWDITETFVGGDLLCKFVKFMQVFVMYLSTYMLVMTAVDRYLSVCHPLSSFNTSSKTKVYAMIAFAYAISALFSLPQPIIFKYQQQKADVDVYDCWVDFNPAWTLNLYVLSFAVAVYLVPLAILIYTYVSICHAIWQKQKHSQLQCQIDVHDQTACLSHINMEANCRAGGRATGAIPGQRGSSCSRSHSTSSSLDHRGCPTDKQTRGCSNTAAQRYATSQYPALYHFKYATGARAAVLDGGTGMSPSGFPSGRFRERREEKERGDQGENGRKKSGRGATGNRPTVGRSNAIRRRVNLVVSTTNGSTRSSTGSVRGLSRAKMKTVKLTFVVIMAYVLCWSPFFVSQLWWLYDASQENSKLKILSTESKTCP</sequence>
<dbReference type="PROSITE" id="PS00237">
    <property type="entry name" value="G_PROTEIN_RECEP_F1_1"/>
    <property type="match status" value="1"/>
</dbReference>
<dbReference type="Gene3D" id="1.20.1070.10">
    <property type="entry name" value="Rhodopsin 7-helix transmembrane proteins"/>
    <property type="match status" value="2"/>
</dbReference>